<dbReference type="Proteomes" id="UP001234989">
    <property type="component" value="Chromosome 5"/>
</dbReference>
<accession>A0AAF0QYJ3</accession>
<evidence type="ECO:0000313" key="2">
    <source>
        <dbReference type="Proteomes" id="UP001234989"/>
    </source>
</evidence>
<keyword evidence="2" id="KW-1185">Reference proteome</keyword>
<dbReference type="EMBL" id="CP133616">
    <property type="protein sequence ID" value="WMV29430.1"/>
    <property type="molecule type" value="Genomic_DNA"/>
</dbReference>
<protein>
    <submittedName>
        <fullName evidence="1">Uncharacterized protein</fullName>
    </submittedName>
</protein>
<sequence>MPHIRVWVLCRCRIRMS</sequence>
<evidence type="ECO:0000313" key="1">
    <source>
        <dbReference type="EMBL" id="WMV29430.1"/>
    </source>
</evidence>
<proteinExistence type="predicted"/>
<reference evidence="1" key="1">
    <citation type="submission" date="2023-08" db="EMBL/GenBank/DDBJ databases">
        <title>A de novo genome assembly of Solanum verrucosum Schlechtendal, a Mexican diploid species geographically isolated from the other diploid A-genome species in potato relatives.</title>
        <authorList>
            <person name="Hosaka K."/>
        </authorList>
    </citation>
    <scope>NUCLEOTIDE SEQUENCE</scope>
    <source>
        <tissue evidence="1">Young leaves</tissue>
    </source>
</reference>
<dbReference type="AlphaFoldDB" id="A0AAF0QYJ3"/>
<organism evidence="1 2">
    <name type="scientific">Solanum verrucosum</name>
    <dbReference type="NCBI Taxonomy" id="315347"/>
    <lineage>
        <taxon>Eukaryota</taxon>
        <taxon>Viridiplantae</taxon>
        <taxon>Streptophyta</taxon>
        <taxon>Embryophyta</taxon>
        <taxon>Tracheophyta</taxon>
        <taxon>Spermatophyta</taxon>
        <taxon>Magnoliopsida</taxon>
        <taxon>eudicotyledons</taxon>
        <taxon>Gunneridae</taxon>
        <taxon>Pentapetalae</taxon>
        <taxon>asterids</taxon>
        <taxon>lamiids</taxon>
        <taxon>Solanales</taxon>
        <taxon>Solanaceae</taxon>
        <taxon>Solanoideae</taxon>
        <taxon>Solaneae</taxon>
        <taxon>Solanum</taxon>
    </lineage>
</organism>
<gene>
    <name evidence="1" type="ORF">MTR67_022815</name>
</gene>
<name>A0AAF0QYJ3_SOLVR</name>